<dbReference type="InterPro" id="IPR000210">
    <property type="entry name" value="BTB/POZ_dom"/>
</dbReference>
<dbReference type="AlphaFoldDB" id="A0AAD3P6Z1"/>
<keyword evidence="8" id="KW-1185">Reference proteome</keyword>
<feature type="domain" description="NPH3" evidence="6">
    <location>
        <begin position="217"/>
        <end position="491"/>
    </location>
</feature>
<comment type="caution">
    <text evidence="7">The sequence shown here is derived from an EMBL/GenBank/DDBJ whole genome shotgun (WGS) entry which is preliminary data.</text>
</comment>
<evidence type="ECO:0000256" key="3">
    <source>
        <dbReference type="PROSITE-ProRule" id="PRU00982"/>
    </source>
</evidence>
<organism evidence="7 8">
    <name type="scientific">Nepenthes gracilis</name>
    <name type="common">Slender pitcher plant</name>
    <dbReference type="NCBI Taxonomy" id="150966"/>
    <lineage>
        <taxon>Eukaryota</taxon>
        <taxon>Viridiplantae</taxon>
        <taxon>Streptophyta</taxon>
        <taxon>Embryophyta</taxon>
        <taxon>Tracheophyta</taxon>
        <taxon>Spermatophyta</taxon>
        <taxon>Magnoliopsida</taxon>
        <taxon>eudicotyledons</taxon>
        <taxon>Gunneridae</taxon>
        <taxon>Pentapetalae</taxon>
        <taxon>Caryophyllales</taxon>
        <taxon>Nepenthaceae</taxon>
        <taxon>Nepenthes</taxon>
    </lineage>
</organism>
<dbReference type="Pfam" id="PF00651">
    <property type="entry name" value="BTB"/>
    <property type="match status" value="1"/>
</dbReference>
<accession>A0AAD3P6Z1</accession>
<dbReference type="PROSITE" id="PS50097">
    <property type="entry name" value="BTB"/>
    <property type="match status" value="1"/>
</dbReference>
<feature type="domain" description="BTB" evidence="5">
    <location>
        <begin position="39"/>
        <end position="105"/>
    </location>
</feature>
<evidence type="ECO:0000259" key="5">
    <source>
        <dbReference type="PROSITE" id="PS50097"/>
    </source>
</evidence>
<sequence>MEATFSPKNSSLNSSPYFSPNLSSLLKIKVISWSHKTGSPVTVRVHVANRTFNLHKFPLCSKSGYFRRQLNESTEVKLPANFPGGPETFEMIALFIYGPSAYINPFNVAALRCAAEFLEMTEDHASGNLCERTDLYLNQVAFQSWDDTLIVLQKSQTLLPWAEELSIMSRCVESLAFMVCMEILDPDRKQDRPVMTFEALATRPWCCEMVKEIVSRDPWIKDLIALPFGFFKRIIGSLRRQGMKEKYVSPIIVFYANKRVISKKTNQFSECLCQDNMDLNTGNRVLEIMVGILDLLPTGEKAVRVIDVSFYFSLLARALELGLKSKSRARLEQQIAFLLPFANVEDFLLPKDGREPISSSMELAIMENIFSSYISSNAETNHTPPINNSVIAELWDAYLARVAADPSMETTRFRSLIEKVPSSYRHKHDHLYKALTVFLQAHPNISQEEKESVCKYVNCQKLSQEVCIEAVQNELIPLRLIVQALFVQQLNTQEAFKECSESFRYMHYGEYSGSIPSSGNLNFGNKNIGERPYMDGDETGSQSLSCLLQKDLEMQVNDLSRIEYETTSFRILNLEQELMSLKRSLQLQKSSKETAEISAKPQISKPSASEGRSLSRKRGILGQVTDCTGSLNFASQRRYASWIMKVFHRIIIFGSGKPKRRSDAPGLKSNPV</sequence>
<dbReference type="PROSITE" id="PS51649">
    <property type="entry name" value="NPH3"/>
    <property type="match status" value="1"/>
</dbReference>
<dbReference type="Pfam" id="PF03000">
    <property type="entry name" value="NPH3"/>
    <property type="match status" value="1"/>
</dbReference>
<feature type="region of interest" description="Disordered" evidence="4">
    <location>
        <begin position="592"/>
        <end position="615"/>
    </location>
</feature>
<evidence type="ECO:0000259" key="6">
    <source>
        <dbReference type="PROSITE" id="PS51649"/>
    </source>
</evidence>
<name>A0AAD3P6Z1_NEPGR</name>
<evidence type="ECO:0000313" key="7">
    <source>
        <dbReference type="EMBL" id="GMG98746.1"/>
    </source>
</evidence>
<dbReference type="Gene3D" id="3.30.710.10">
    <property type="entry name" value="Potassium Channel Kv1.1, Chain A"/>
    <property type="match status" value="1"/>
</dbReference>
<comment type="similarity">
    <text evidence="3">Belongs to the NPH3 family.</text>
</comment>
<proteinExistence type="inferred from homology"/>
<protein>
    <recommendedName>
        <fullName evidence="9">Phototropic-responsive NPH3 family protein</fullName>
    </recommendedName>
</protein>
<dbReference type="InterPro" id="IPR043454">
    <property type="entry name" value="NPH3/RPT2-like"/>
</dbReference>
<evidence type="ECO:0000256" key="2">
    <source>
        <dbReference type="ARBA" id="ARBA00022786"/>
    </source>
</evidence>
<dbReference type="SUPFAM" id="SSF54695">
    <property type="entry name" value="POZ domain"/>
    <property type="match status" value="1"/>
</dbReference>
<dbReference type="InterPro" id="IPR027356">
    <property type="entry name" value="NPH3_dom"/>
</dbReference>
<dbReference type="Proteomes" id="UP001279734">
    <property type="component" value="Unassembled WGS sequence"/>
</dbReference>
<evidence type="ECO:0000256" key="4">
    <source>
        <dbReference type="SAM" id="MobiDB-lite"/>
    </source>
</evidence>
<dbReference type="EMBL" id="BSYO01000001">
    <property type="protein sequence ID" value="GMG98746.1"/>
    <property type="molecule type" value="Genomic_DNA"/>
</dbReference>
<reference evidence="7" key="1">
    <citation type="submission" date="2023-05" db="EMBL/GenBank/DDBJ databases">
        <title>Nepenthes gracilis genome sequencing.</title>
        <authorList>
            <person name="Fukushima K."/>
        </authorList>
    </citation>
    <scope>NUCLEOTIDE SEQUENCE</scope>
    <source>
        <strain evidence="7">SING2019-196</strain>
    </source>
</reference>
<evidence type="ECO:0008006" key="9">
    <source>
        <dbReference type="Google" id="ProtNLM"/>
    </source>
</evidence>
<comment type="pathway">
    <text evidence="1">Protein modification; protein ubiquitination.</text>
</comment>
<gene>
    <name evidence="7" type="ORF">Nepgr_000586</name>
</gene>
<dbReference type="PANTHER" id="PTHR32370">
    <property type="entry name" value="OS12G0117600 PROTEIN"/>
    <property type="match status" value="1"/>
</dbReference>
<keyword evidence="2" id="KW-0833">Ubl conjugation pathway</keyword>
<evidence type="ECO:0000313" key="8">
    <source>
        <dbReference type="Proteomes" id="UP001279734"/>
    </source>
</evidence>
<dbReference type="InterPro" id="IPR011333">
    <property type="entry name" value="SKP1/BTB/POZ_sf"/>
</dbReference>
<dbReference type="SMART" id="SM00225">
    <property type="entry name" value="BTB"/>
    <property type="match status" value="1"/>
</dbReference>
<evidence type="ECO:0000256" key="1">
    <source>
        <dbReference type="ARBA" id="ARBA00004906"/>
    </source>
</evidence>